<dbReference type="InterPro" id="IPR034565">
    <property type="entry name" value="Put_cell_wall"/>
</dbReference>
<keyword evidence="4" id="KW-1185">Reference proteome</keyword>
<feature type="chain" id="PRO_5004723281" evidence="2">
    <location>
        <begin position="28"/>
        <end position="118"/>
    </location>
</feature>
<dbReference type="Gramene" id="ESQ54441">
    <property type="protein sequence ID" value="ESQ54441"/>
    <property type="gene ID" value="EUTSA_v10027152mg"/>
</dbReference>
<dbReference type="Proteomes" id="UP000030689">
    <property type="component" value="Unassembled WGS sequence"/>
</dbReference>
<organism evidence="3 4">
    <name type="scientific">Eutrema salsugineum</name>
    <name type="common">Saltwater cress</name>
    <name type="synonym">Sisymbrium salsugineum</name>
    <dbReference type="NCBI Taxonomy" id="72664"/>
    <lineage>
        <taxon>Eukaryota</taxon>
        <taxon>Viridiplantae</taxon>
        <taxon>Streptophyta</taxon>
        <taxon>Embryophyta</taxon>
        <taxon>Tracheophyta</taxon>
        <taxon>Spermatophyta</taxon>
        <taxon>Magnoliopsida</taxon>
        <taxon>eudicotyledons</taxon>
        <taxon>Gunneridae</taxon>
        <taxon>Pentapetalae</taxon>
        <taxon>rosids</taxon>
        <taxon>malvids</taxon>
        <taxon>Brassicales</taxon>
        <taxon>Brassicaceae</taxon>
        <taxon>Eutremeae</taxon>
        <taxon>Eutrema</taxon>
    </lineage>
</organism>
<dbReference type="OrthoDB" id="1052099at2759"/>
<name>V4P4M3_EUTSA</name>
<reference evidence="3 4" key="1">
    <citation type="journal article" date="2013" name="Front. Plant Sci.">
        <title>The Reference Genome of the Halophytic Plant Eutrema salsugineum.</title>
        <authorList>
            <person name="Yang R."/>
            <person name="Jarvis D.E."/>
            <person name="Chen H."/>
            <person name="Beilstein M.A."/>
            <person name="Grimwood J."/>
            <person name="Jenkins J."/>
            <person name="Shu S."/>
            <person name="Prochnik S."/>
            <person name="Xin M."/>
            <person name="Ma C."/>
            <person name="Schmutz J."/>
            <person name="Wing R.A."/>
            <person name="Mitchell-Olds T."/>
            <person name="Schumaker K.S."/>
            <person name="Wang X."/>
        </authorList>
    </citation>
    <scope>NUCLEOTIDE SEQUENCE [LARGE SCALE GENOMIC DNA]</scope>
</reference>
<dbReference type="KEGG" id="eus:EUTSA_v10027152mg"/>
<accession>V4P4M3</accession>
<evidence type="ECO:0000256" key="2">
    <source>
        <dbReference type="SAM" id="SignalP"/>
    </source>
</evidence>
<evidence type="ECO:0000256" key="1">
    <source>
        <dbReference type="SAM" id="MobiDB-lite"/>
    </source>
</evidence>
<dbReference type="EMBL" id="KI517384">
    <property type="protein sequence ID" value="ESQ54441.1"/>
    <property type="molecule type" value="Genomic_DNA"/>
</dbReference>
<feature type="signal peptide" evidence="2">
    <location>
        <begin position="1"/>
        <end position="27"/>
    </location>
</feature>
<keyword evidence="2" id="KW-0732">Signal</keyword>
<evidence type="ECO:0000313" key="3">
    <source>
        <dbReference type="EMBL" id="ESQ54441.1"/>
    </source>
</evidence>
<evidence type="ECO:0000313" key="4">
    <source>
        <dbReference type="Proteomes" id="UP000030689"/>
    </source>
</evidence>
<sequence>MVTPLQTLIAISVLVSLFIGCTEKVSGMRYIPNTLDTTEIKHSEFLVNIVPQPSGLIPGLGWFLLPPQPKTPIHTYKDPLAAAPVTSCGISNQFAPNPGYEAPNPSSGEDKIPPVPQP</sequence>
<dbReference type="PANTHER" id="PTHR36733">
    <property type="entry name" value="CELL WALL PROTEIN-RELATED"/>
    <property type="match status" value="1"/>
</dbReference>
<dbReference type="PANTHER" id="PTHR36733:SF6">
    <property type="entry name" value="CELL WALL PROTEIN"/>
    <property type="match status" value="1"/>
</dbReference>
<proteinExistence type="predicted"/>
<protein>
    <submittedName>
        <fullName evidence="3">Uncharacterized protein</fullName>
    </submittedName>
</protein>
<gene>
    <name evidence="3" type="ORF">EUTSA_v10027152mg</name>
</gene>
<dbReference type="OMA" id="ICYKARS"/>
<feature type="region of interest" description="Disordered" evidence="1">
    <location>
        <begin position="94"/>
        <end position="118"/>
    </location>
</feature>
<dbReference type="AlphaFoldDB" id="V4P4M3"/>